<keyword evidence="6" id="KW-0012">Acyltransferase</keyword>
<proteinExistence type="predicted"/>
<keyword evidence="3" id="KW-1133">Transmembrane helix</keyword>
<evidence type="ECO:0000256" key="5">
    <source>
        <dbReference type="ARBA" id="ARBA00023136"/>
    </source>
</evidence>
<keyword evidence="2" id="KW-0812">Transmembrane</keyword>
<dbReference type="EMBL" id="JAYWIO010000004">
    <property type="protein sequence ID" value="KAK7267142.1"/>
    <property type="molecule type" value="Genomic_DNA"/>
</dbReference>
<dbReference type="AlphaFoldDB" id="A0AAN9I5T4"/>
<evidence type="ECO:0008006" key="9">
    <source>
        <dbReference type="Google" id="ProtNLM"/>
    </source>
</evidence>
<dbReference type="Proteomes" id="UP001372338">
    <property type="component" value="Unassembled WGS sequence"/>
</dbReference>
<protein>
    <recommendedName>
        <fullName evidence="9">Phospholipid/glycerol acyltransferase domain-containing protein</fullName>
    </recommendedName>
</protein>
<name>A0AAN9I5T4_CROPI</name>
<evidence type="ECO:0000313" key="7">
    <source>
        <dbReference type="EMBL" id="KAK7267142.1"/>
    </source>
</evidence>
<evidence type="ECO:0000256" key="6">
    <source>
        <dbReference type="ARBA" id="ARBA00023315"/>
    </source>
</evidence>
<keyword evidence="1" id="KW-0808">Transferase</keyword>
<dbReference type="GO" id="GO:0071618">
    <property type="term" value="F:lysophosphatidylethanolamine acyltransferase activity"/>
    <property type="evidence" value="ECO:0007669"/>
    <property type="project" value="TreeGrafter"/>
</dbReference>
<comment type="caution">
    <text evidence="7">The sequence shown here is derived from an EMBL/GenBank/DDBJ whole genome shotgun (WGS) entry which is preliminary data.</text>
</comment>
<evidence type="ECO:0000256" key="2">
    <source>
        <dbReference type="ARBA" id="ARBA00022692"/>
    </source>
</evidence>
<evidence type="ECO:0000256" key="3">
    <source>
        <dbReference type="ARBA" id="ARBA00022989"/>
    </source>
</evidence>
<keyword evidence="4" id="KW-0443">Lipid metabolism</keyword>
<accession>A0AAN9I5T4</accession>
<gene>
    <name evidence="7" type="ORF">RIF29_19806</name>
</gene>
<organism evidence="7 8">
    <name type="scientific">Crotalaria pallida</name>
    <name type="common">Smooth rattlebox</name>
    <name type="synonym">Crotalaria striata</name>
    <dbReference type="NCBI Taxonomy" id="3830"/>
    <lineage>
        <taxon>Eukaryota</taxon>
        <taxon>Viridiplantae</taxon>
        <taxon>Streptophyta</taxon>
        <taxon>Embryophyta</taxon>
        <taxon>Tracheophyta</taxon>
        <taxon>Spermatophyta</taxon>
        <taxon>Magnoliopsida</taxon>
        <taxon>eudicotyledons</taxon>
        <taxon>Gunneridae</taxon>
        <taxon>Pentapetalae</taxon>
        <taxon>rosids</taxon>
        <taxon>fabids</taxon>
        <taxon>Fabales</taxon>
        <taxon>Fabaceae</taxon>
        <taxon>Papilionoideae</taxon>
        <taxon>50 kb inversion clade</taxon>
        <taxon>genistoids sensu lato</taxon>
        <taxon>core genistoids</taxon>
        <taxon>Crotalarieae</taxon>
        <taxon>Crotalaria</taxon>
    </lineage>
</organism>
<keyword evidence="8" id="KW-1185">Reference proteome</keyword>
<dbReference type="GO" id="GO:0006644">
    <property type="term" value="P:phospholipid metabolic process"/>
    <property type="evidence" value="ECO:0007669"/>
    <property type="project" value="TreeGrafter"/>
</dbReference>
<evidence type="ECO:0000256" key="1">
    <source>
        <dbReference type="ARBA" id="ARBA00022679"/>
    </source>
</evidence>
<keyword evidence="5" id="KW-0472">Membrane</keyword>
<evidence type="ECO:0000256" key="4">
    <source>
        <dbReference type="ARBA" id="ARBA00023098"/>
    </source>
</evidence>
<dbReference type="PANTHER" id="PTHR23063:SF52">
    <property type="entry name" value="LYSOPHOSPHATIDYLCHOLINE ACYLTRANSFERASE"/>
    <property type="match status" value="1"/>
</dbReference>
<dbReference type="PANTHER" id="PTHR23063">
    <property type="entry name" value="PHOSPHOLIPID ACYLTRANSFERASE"/>
    <property type="match status" value="1"/>
</dbReference>
<reference evidence="7 8" key="1">
    <citation type="submission" date="2024-01" db="EMBL/GenBank/DDBJ databases">
        <title>The genomes of 5 underutilized Papilionoideae crops provide insights into root nodulation and disease resistanc.</title>
        <authorList>
            <person name="Yuan L."/>
        </authorList>
    </citation>
    <scope>NUCLEOTIDE SEQUENCE [LARGE SCALE GENOMIC DNA]</scope>
    <source>
        <strain evidence="7">ZHUSHIDOU_FW_LH</strain>
        <tissue evidence="7">Leaf</tissue>
    </source>
</reference>
<sequence>MEEGLSLLRCNSHDNSNPSKSGEPQFFFLLLVRPQFFFLLLIRDSSPGALKFQSSHLRHHSLLVCPTSYQRIKRKGRPAPREFAPVIVSNHVSYIEPIFYFYELFATIVAYESHDSLPFVGTIVRAMQEEYGRRHESGVSREKVFTNTDGTCGESSWF</sequence>
<evidence type="ECO:0000313" key="8">
    <source>
        <dbReference type="Proteomes" id="UP001372338"/>
    </source>
</evidence>